<accession>A0A839HML0</accession>
<organism evidence="4 5">
    <name type="scientific">Aquariibacter albus</name>
    <dbReference type="NCBI Taxonomy" id="2759899"/>
    <lineage>
        <taxon>Bacteria</taxon>
        <taxon>Pseudomonadati</taxon>
        <taxon>Pseudomonadota</taxon>
        <taxon>Betaproteobacteria</taxon>
        <taxon>Burkholderiales</taxon>
        <taxon>Sphaerotilaceae</taxon>
        <taxon>Aquariibacter</taxon>
    </lineage>
</organism>
<dbReference type="InterPro" id="IPR051159">
    <property type="entry name" value="Hexapeptide_acetyltransf"/>
</dbReference>
<gene>
    <name evidence="4" type="ORF">H4F90_11645</name>
</gene>
<dbReference type="InterPro" id="IPR018357">
    <property type="entry name" value="Hexapep_transf_CS"/>
</dbReference>
<dbReference type="Gene3D" id="2.160.10.10">
    <property type="entry name" value="Hexapeptide repeat proteins"/>
    <property type="match status" value="1"/>
</dbReference>
<dbReference type="SUPFAM" id="SSF51161">
    <property type="entry name" value="Trimeric LpxA-like enzymes"/>
    <property type="match status" value="1"/>
</dbReference>
<evidence type="ECO:0000256" key="2">
    <source>
        <dbReference type="ARBA" id="ARBA00022737"/>
    </source>
</evidence>
<sequence length="201" mass="21963">MLRRLLRHLALRHGRFVPLYRRLAVRTVPEHVEFLRAHGGLRHIGERVHINLGANITDPAYVWIGSNVVLSDCSLIGHDASAAVFSQLGGEAVDAVGRIVVHDHVFIGHGAIVLRGVSIGPRAIVAAGAVVTRDVPEGAIVGGVPARVIGRFDDYHARLKAETDTLPWATLIRQRGASGFDATLEPELVRQRVAHFFPDRR</sequence>
<comment type="caution">
    <text evidence="4">The sequence shown here is derived from an EMBL/GenBank/DDBJ whole genome shotgun (WGS) entry which is preliminary data.</text>
</comment>
<dbReference type="GO" id="GO:0016746">
    <property type="term" value="F:acyltransferase activity"/>
    <property type="evidence" value="ECO:0007669"/>
    <property type="project" value="UniProtKB-KW"/>
</dbReference>
<dbReference type="Proteomes" id="UP000586093">
    <property type="component" value="Unassembled WGS sequence"/>
</dbReference>
<evidence type="ECO:0000313" key="4">
    <source>
        <dbReference type="EMBL" id="MBB1162632.1"/>
    </source>
</evidence>
<evidence type="ECO:0000313" key="5">
    <source>
        <dbReference type="Proteomes" id="UP000586093"/>
    </source>
</evidence>
<keyword evidence="5" id="KW-1185">Reference proteome</keyword>
<dbReference type="PANTHER" id="PTHR23416">
    <property type="entry name" value="SIALIC ACID SYNTHASE-RELATED"/>
    <property type="match status" value="1"/>
</dbReference>
<dbReference type="InterPro" id="IPR011004">
    <property type="entry name" value="Trimer_LpxA-like_sf"/>
</dbReference>
<dbReference type="EMBL" id="JACIVI010000004">
    <property type="protein sequence ID" value="MBB1162632.1"/>
    <property type="molecule type" value="Genomic_DNA"/>
</dbReference>
<dbReference type="Pfam" id="PF00132">
    <property type="entry name" value="Hexapep"/>
    <property type="match status" value="1"/>
</dbReference>
<dbReference type="RefSeq" id="WP_182664762.1">
    <property type="nucleotide sequence ID" value="NZ_JACIVI010000004.1"/>
</dbReference>
<evidence type="ECO:0000256" key="3">
    <source>
        <dbReference type="ARBA" id="ARBA00023315"/>
    </source>
</evidence>
<reference evidence="4 5" key="1">
    <citation type="submission" date="2020-08" db="EMBL/GenBank/DDBJ databases">
        <title>Aquariorum lacteus gen. nov., sp. nov., a new member of the family Comamonadaceae, isolated from freshwater aquarium.</title>
        <authorList>
            <person name="Chun S.-J."/>
        </authorList>
    </citation>
    <scope>NUCLEOTIDE SEQUENCE [LARGE SCALE GENOMIC DNA]</scope>
    <source>
        <strain evidence="4 5">SJAQ100</strain>
    </source>
</reference>
<evidence type="ECO:0000256" key="1">
    <source>
        <dbReference type="ARBA" id="ARBA00022679"/>
    </source>
</evidence>
<dbReference type="CDD" id="cd04647">
    <property type="entry name" value="LbH_MAT_like"/>
    <property type="match status" value="1"/>
</dbReference>
<proteinExistence type="predicted"/>
<dbReference type="InterPro" id="IPR001451">
    <property type="entry name" value="Hexapep"/>
</dbReference>
<dbReference type="AlphaFoldDB" id="A0A839HML0"/>
<dbReference type="PROSITE" id="PS00101">
    <property type="entry name" value="HEXAPEP_TRANSFERASES"/>
    <property type="match status" value="1"/>
</dbReference>
<keyword evidence="2" id="KW-0677">Repeat</keyword>
<protein>
    <submittedName>
        <fullName evidence="4">Acyltransferase</fullName>
    </submittedName>
</protein>
<name>A0A839HML0_9BURK</name>
<keyword evidence="1 4" id="KW-0808">Transferase</keyword>
<keyword evidence="3 4" id="KW-0012">Acyltransferase</keyword>